<accession>A0A3P6QF89</accession>
<sequence length="246" mass="28308">MLAALAAIHVQKLIRGHSITPEGVTDCFGDGSCITVHTAIREQEGCVACISSKQFQVERISTAEVCKTVEQLLMNSFETAPVRVAPKCVWCRKALPLWIEKRVRYATRREVLLWLAQYAQHYLHQDEKFEEAWEGEAEPPVIDARAYELFPVIYDLYGLSCGAKNGSYTYRLFVMEPEKQFMLKICPGARGFNQRESLDEDEDPRLFDIQQQRRRHGKFKRGLRELPPWSDEDETDPSSTRQSYGT</sequence>
<feature type="compositionally biased region" description="Polar residues" evidence="1">
    <location>
        <begin position="237"/>
        <end position="246"/>
    </location>
</feature>
<reference evidence="2 3" key="1">
    <citation type="submission" date="2018-11" db="EMBL/GenBank/DDBJ databases">
        <authorList>
            <consortium name="Pathogen Informatics"/>
        </authorList>
    </citation>
    <scope>NUCLEOTIDE SEQUENCE [LARGE SCALE GENOMIC DNA]</scope>
</reference>
<feature type="compositionally biased region" description="Basic residues" evidence="1">
    <location>
        <begin position="212"/>
        <end position="221"/>
    </location>
</feature>
<organism evidence="2 3">
    <name type="scientific">Gongylonema pulchrum</name>
    <dbReference type="NCBI Taxonomy" id="637853"/>
    <lineage>
        <taxon>Eukaryota</taxon>
        <taxon>Metazoa</taxon>
        <taxon>Ecdysozoa</taxon>
        <taxon>Nematoda</taxon>
        <taxon>Chromadorea</taxon>
        <taxon>Rhabditida</taxon>
        <taxon>Spirurina</taxon>
        <taxon>Spiruromorpha</taxon>
        <taxon>Spiruroidea</taxon>
        <taxon>Gongylonematidae</taxon>
        <taxon>Gongylonema</taxon>
    </lineage>
</organism>
<proteinExistence type="predicted"/>
<evidence type="ECO:0000256" key="1">
    <source>
        <dbReference type="SAM" id="MobiDB-lite"/>
    </source>
</evidence>
<feature type="region of interest" description="Disordered" evidence="1">
    <location>
        <begin position="205"/>
        <end position="246"/>
    </location>
</feature>
<protein>
    <submittedName>
        <fullName evidence="2">Uncharacterized protein</fullName>
    </submittedName>
</protein>
<dbReference type="AlphaFoldDB" id="A0A3P6QF89"/>
<evidence type="ECO:0000313" key="2">
    <source>
        <dbReference type="EMBL" id="VDK31354.1"/>
    </source>
</evidence>
<name>A0A3P6QF89_9BILA</name>
<evidence type="ECO:0000313" key="3">
    <source>
        <dbReference type="Proteomes" id="UP000271098"/>
    </source>
</evidence>
<gene>
    <name evidence="2" type="ORF">GPUH_LOCUS1965</name>
</gene>
<keyword evidence="3" id="KW-1185">Reference proteome</keyword>
<dbReference type="EMBL" id="UYRT01002700">
    <property type="protein sequence ID" value="VDK31354.1"/>
    <property type="molecule type" value="Genomic_DNA"/>
</dbReference>
<dbReference type="Proteomes" id="UP000271098">
    <property type="component" value="Unassembled WGS sequence"/>
</dbReference>